<dbReference type="InterPro" id="IPR050109">
    <property type="entry name" value="HTH-type_TetR-like_transc_reg"/>
</dbReference>
<dbReference type="SUPFAM" id="SSF46689">
    <property type="entry name" value="Homeodomain-like"/>
    <property type="match status" value="1"/>
</dbReference>
<dbReference type="PANTHER" id="PTHR30055">
    <property type="entry name" value="HTH-TYPE TRANSCRIPTIONAL REGULATOR RUTR"/>
    <property type="match status" value="1"/>
</dbReference>
<evidence type="ECO:0000313" key="5">
    <source>
        <dbReference type="Proteomes" id="UP001482520"/>
    </source>
</evidence>
<evidence type="ECO:0000256" key="1">
    <source>
        <dbReference type="ARBA" id="ARBA00023125"/>
    </source>
</evidence>
<keyword evidence="1 2" id="KW-0238">DNA-binding</keyword>
<dbReference type="Pfam" id="PF17932">
    <property type="entry name" value="TetR_C_24"/>
    <property type="match status" value="1"/>
</dbReference>
<dbReference type="PRINTS" id="PR00455">
    <property type="entry name" value="HTHTETR"/>
</dbReference>
<dbReference type="EMBL" id="JBEGDP010000002">
    <property type="protein sequence ID" value="MEQ7846212.1"/>
    <property type="molecule type" value="Genomic_DNA"/>
</dbReference>
<dbReference type="Pfam" id="PF00440">
    <property type="entry name" value="TetR_N"/>
    <property type="match status" value="1"/>
</dbReference>
<keyword evidence="5" id="KW-1185">Reference proteome</keyword>
<dbReference type="Proteomes" id="UP001482520">
    <property type="component" value="Unassembled WGS sequence"/>
</dbReference>
<dbReference type="PANTHER" id="PTHR30055:SF200">
    <property type="entry name" value="HTH-TYPE TRANSCRIPTIONAL REPRESSOR BDCR"/>
    <property type="match status" value="1"/>
</dbReference>
<dbReference type="Gene3D" id="1.10.10.60">
    <property type="entry name" value="Homeodomain-like"/>
    <property type="match status" value="1"/>
</dbReference>
<proteinExistence type="predicted"/>
<evidence type="ECO:0000313" key="4">
    <source>
        <dbReference type="EMBL" id="MEQ7846212.1"/>
    </source>
</evidence>
<gene>
    <name evidence="4" type="ORF">V6R90_02905</name>
</gene>
<accession>A0ABV1NUP3</accession>
<dbReference type="Gene3D" id="1.10.357.10">
    <property type="entry name" value="Tetracycline Repressor, domain 2"/>
    <property type="match status" value="1"/>
</dbReference>
<protein>
    <submittedName>
        <fullName evidence="4">TetR/AcrR family transcriptional regulator</fullName>
    </submittedName>
</protein>
<dbReference type="InterPro" id="IPR001647">
    <property type="entry name" value="HTH_TetR"/>
</dbReference>
<dbReference type="PROSITE" id="PS50977">
    <property type="entry name" value="HTH_TETR_2"/>
    <property type="match status" value="1"/>
</dbReference>
<dbReference type="SUPFAM" id="SSF48498">
    <property type="entry name" value="Tetracyclin repressor-like, C-terminal domain"/>
    <property type="match status" value="1"/>
</dbReference>
<feature type="domain" description="HTH tetR-type" evidence="3">
    <location>
        <begin position="9"/>
        <end position="69"/>
    </location>
</feature>
<evidence type="ECO:0000256" key="2">
    <source>
        <dbReference type="PROSITE-ProRule" id="PRU00335"/>
    </source>
</evidence>
<sequence length="211" mass="22630">MRAAETAPAPTAQRVREAALELFAERGYHGTGIRQLAERAGLSSASLYHHMGSKEELLGALMRESLERLLAEAQAVAAGEPDPGERLCALVRMHVRSHGERPLETRVVDGEVAALTGPVRAEVVALRDRYEALWHATIDAGLDAGQFHVTSPALARRALLEMCSGVARWFDPAGPTALPDLAEQYVDLARALLGATATAGRRVDGDTPRPV</sequence>
<reference evidence="4 5" key="1">
    <citation type="submission" date="2024-02" db="EMBL/GenBank/DDBJ databases">
        <title>Full genome sequence of Nocardioides kribbensis.</title>
        <authorList>
            <person name="Poletto B.L."/>
            <person name="Silva G."/>
            <person name="Galante D."/>
            <person name="Campos K.R."/>
            <person name="Santos M.B.N."/>
            <person name="Sacchi C.T."/>
        </authorList>
    </citation>
    <scope>NUCLEOTIDE SEQUENCE [LARGE SCALE GENOMIC DNA]</scope>
    <source>
        <strain evidence="4 5">O4R</strain>
    </source>
</reference>
<feature type="DNA-binding region" description="H-T-H motif" evidence="2">
    <location>
        <begin position="32"/>
        <end position="51"/>
    </location>
</feature>
<dbReference type="InterPro" id="IPR041490">
    <property type="entry name" value="KstR2_TetR_C"/>
</dbReference>
<organism evidence="4 5">
    <name type="scientific">Nocardioides kribbensis</name>
    <dbReference type="NCBI Taxonomy" id="305517"/>
    <lineage>
        <taxon>Bacteria</taxon>
        <taxon>Bacillati</taxon>
        <taxon>Actinomycetota</taxon>
        <taxon>Actinomycetes</taxon>
        <taxon>Propionibacteriales</taxon>
        <taxon>Nocardioidaceae</taxon>
        <taxon>Nocardioides</taxon>
    </lineage>
</organism>
<dbReference type="RefSeq" id="WP_349803740.1">
    <property type="nucleotide sequence ID" value="NZ_JBEGDP010000002.1"/>
</dbReference>
<evidence type="ECO:0000259" key="3">
    <source>
        <dbReference type="PROSITE" id="PS50977"/>
    </source>
</evidence>
<name>A0ABV1NUP3_9ACTN</name>
<dbReference type="InterPro" id="IPR009057">
    <property type="entry name" value="Homeodomain-like_sf"/>
</dbReference>
<comment type="caution">
    <text evidence="4">The sequence shown here is derived from an EMBL/GenBank/DDBJ whole genome shotgun (WGS) entry which is preliminary data.</text>
</comment>
<dbReference type="InterPro" id="IPR036271">
    <property type="entry name" value="Tet_transcr_reg_TetR-rel_C_sf"/>
</dbReference>